<proteinExistence type="predicted"/>
<feature type="region of interest" description="Disordered" evidence="1">
    <location>
        <begin position="1"/>
        <end position="21"/>
    </location>
</feature>
<accession>A0AAE1U0I7</accession>
<name>A0AAE1U0I7_9EUCA</name>
<feature type="compositionally biased region" description="Polar residues" evidence="1">
    <location>
        <begin position="7"/>
        <end position="21"/>
    </location>
</feature>
<organism evidence="2 3">
    <name type="scientific">Petrolisthes manimaculis</name>
    <dbReference type="NCBI Taxonomy" id="1843537"/>
    <lineage>
        <taxon>Eukaryota</taxon>
        <taxon>Metazoa</taxon>
        <taxon>Ecdysozoa</taxon>
        <taxon>Arthropoda</taxon>
        <taxon>Crustacea</taxon>
        <taxon>Multicrustacea</taxon>
        <taxon>Malacostraca</taxon>
        <taxon>Eumalacostraca</taxon>
        <taxon>Eucarida</taxon>
        <taxon>Decapoda</taxon>
        <taxon>Pleocyemata</taxon>
        <taxon>Anomura</taxon>
        <taxon>Galatheoidea</taxon>
        <taxon>Porcellanidae</taxon>
        <taxon>Petrolisthes</taxon>
    </lineage>
</organism>
<evidence type="ECO:0000313" key="3">
    <source>
        <dbReference type="Proteomes" id="UP001292094"/>
    </source>
</evidence>
<feature type="region of interest" description="Disordered" evidence="1">
    <location>
        <begin position="51"/>
        <end position="82"/>
    </location>
</feature>
<reference evidence="2" key="1">
    <citation type="submission" date="2023-11" db="EMBL/GenBank/DDBJ databases">
        <title>Genome assemblies of two species of porcelain crab, Petrolisthes cinctipes and Petrolisthes manimaculis (Anomura: Porcellanidae).</title>
        <authorList>
            <person name="Angst P."/>
        </authorList>
    </citation>
    <scope>NUCLEOTIDE SEQUENCE</scope>
    <source>
        <strain evidence="2">PB745_02</strain>
        <tissue evidence="2">Gill</tissue>
    </source>
</reference>
<keyword evidence="3" id="KW-1185">Reference proteome</keyword>
<evidence type="ECO:0000256" key="1">
    <source>
        <dbReference type="SAM" id="MobiDB-lite"/>
    </source>
</evidence>
<gene>
    <name evidence="2" type="ORF">Pmani_023104</name>
</gene>
<feature type="compositionally biased region" description="Polar residues" evidence="1">
    <location>
        <begin position="51"/>
        <end position="70"/>
    </location>
</feature>
<evidence type="ECO:0000313" key="2">
    <source>
        <dbReference type="EMBL" id="KAK4304982.1"/>
    </source>
</evidence>
<protein>
    <submittedName>
        <fullName evidence="2">Uncharacterized protein</fullName>
    </submittedName>
</protein>
<dbReference type="Proteomes" id="UP001292094">
    <property type="component" value="Unassembled WGS sequence"/>
</dbReference>
<sequence>MEDVNRLGNNSSNDTPPIKQRYSSNQATILLQSSNDTPPIKQRYSSNQATILLQSSNDTPPIKQRYSSKQNQEHKTTPDTTNHASYYLQATSIQKVTGWHDYSLFKTCVPLDSYA</sequence>
<dbReference type="AlphaFoldDB" id="A0AAE1U0I7"/>
<dbReference type="EMBL" id="JAWZYT010002352">
    <property type="protein sequence ID" value="KAK4304982.1"/>
    <property type="molecule type" value="Genomic_DNA"/>
</dbReference>
<comment type="caution">
    <text evidence="2">The sequence shown here is derived from an EMBL/GenBank/DDBJ whole genome shotgun (WGS) entry which is preliminary data.</text>
</comment>